<dbReference type="SUPFAM" id="SSF51735">
    <property type="entry name" value="NAD(P)-binding Rossmann-fold domains"/>
    <property type="match status" value="1"/>
</dbReference>
<dbReference type="GO" id="GO:0009225">
    <property type="term" value="P:nucleotide-sugar metabolic process"/>
    <property type="evidence" value="ECO:0007669"/>
    <property type="project" value="InterPro"/>
</dbReference>
<keyword evidence="6 7" id="KW-0456">Lyase</keyword>
<dbReference type="PANTHER" id="PTHR43000">
    <property type="entry name" value="DTDP-D-GLUCOSE 4,6-DEHYDRATASE-RELATED"/>
    <property type="match status" value="1"/>
</dbReference>
<dbReference type="NCBIfam" id="TIGR01181">
    <property type="entry name" value="dTDP_gluc_dehyt"/>
    <property type="match status" value="1"/>
</dbReference>
<evidence type="ECO:0000256" key="1">
    <source>
        <dbReference type="ARBA" id="ARBA00001539"/>
    </source>
</evidence>
<dbReference type="Proteomes" id="UP000190023">
    <property type="component" value="Unassembled WGS sequence"/>
</dbReference>
<feature type="domain" description="NAD(P)-binding" evidence="8">
    <location>
        <begin position="4"/>
        <end position="332"/>
    </location>
</feature>
<evidence type="ECO:0000256" key="5">
    <source>
        <dbReference type="ARBA" id="ARBA00023027"/>
    </source>
</evidence>
<keyword evidence="5" id="KW-0520">NAD</keyword>
<organism evidence="9 10">
    <name type="scientific">[Haemophilus] felis</name>
    <dbReference type="NCBI Taxonomy" id="123822"/>
    <lineage>
        <taxon>Bacteria</taxon>
        <taxon>Pseudomonadati</taxon>
        <taxon>Pseudomonadota</taxon>
        <taxon>Gammaproteobacteria</taxon>
        <taxon>Pasteurellales</taxon>
        <taxon>Pasteurellaceae</taxon>
    </lineage>
</organism>
<dbReference type="Gene3D" id="3.90.25.10">
    <property type="entry name" value="UDP-galactose 4-epimerase, domain 1"/>
    <property type="match status" value="1"/>
</dbReference>
<dbReference type="EMBL" id="MUYB01000001">
    <property type="protein sequence ID" value="OOS07655.1"/>
    <property type="molecule type" value="Genomic_DNA"/>
</dbReference>
<comment type="similarity">
    <text evidence="3 7">Belongs to the NAD(P)-dependent epimerase/dehydratase family. dTDP-glucose dehydratase subfamily.</text>
</comment>
<keyword evidence="10" id="KW-1185">Reference proteome</keyword>
<name>A0A1T0BBZ9_9PAST</name>
<evidence type="ECO:0000313" key="10">
    <source>
        <dbReference type="Proteomes" id="UP000190023"/>
    </source>
</evidence>
<evidence type="ECO:0000259" key="8">
    <source>
        <dbReference type="Pfam" id="PF16363"/>
    </source>
</evidence>
<dbReference type="Pfam" id="PF16363">
    <property type="entry name" value="GDP_Man_Dehyd"/>
    <property type="match status" value="1"/>
</dbReference>
<protein>
    <recommendedName>
        <fullName evidence="4 7">dTDP-glucose 4,6-dehydratase</fullName>
        <ecNumber evidence="4 7">4.2.1.46</ecNumber>
    </recommendedName>
</protein>
<accession>A0A1T0BBZ9</accession>
<evidence type="ECO:0000256" key="7">
    <source>
        <dbReference type="RuleBase" id="RU004473"/>
    </source>
</evidence>
<dbReference type="InterPro" id="IPR016040">
    <property type="entry name" value="NAD(P)-bd_dom"/>
</dbReference>
<comment type="cofactor">
    <cofactor evidence="2 7">
        <name>NAD(+)</name>
        <dbReference type="ChEBI" id="CHEBI:57540"/>
    </cofactor>
</comment>
<dbReference type="InterPro" id="IPR036291">
    <property type="entry name" value="NAD(P)-bd_dom_sf"/>
</dbReference>
<evidence type="ECO:0000313" key="9">
    <source>
        <dbReference type="EMBL" id="OOS07655.1"/>
    </source>
</evidence>
<dbReference type="GO" id="GO:0008460">
    <property type="term" value="F:dTDP-glucose 4,6-dehydratase activity"/>
    <property type="evidence" value="ECO:0007669"/>
    <property type="project" value="UniProtKB-EC"/>
</dbReference>
<comment type="catalytic activity">
    <reaction evidence="1 7">
        <text>dTDP-alpha-D-glucose = dTDP-4-dehydro-6-deoxy-alpha-D-glucose + H2O</text>
        <dbReference type="Rhea" id="RHEA:17221"/>
        <dbReference type="ChEBI" id="CHEBI:15377"/>
        <dbReference type="ChEBI" id="CHEBI:57477"/>
        <dbReference type="ChEBI" id="CHEBI:57649"/>
        <dbReference type="EC" id="4.2.1.46"/>
    </reaction>
</comment>
<reference evidence="9 10" key="1">
    <citation type="submission" date="2017-02" db="EMBL/GenBank/DDBJ databases">
        <title>Draft genome sequence of Haemophilus felis CCUG 31170 type strain.</title>
        <authorList>
            <person name="Engstrom-Jakobsson H."/>
            <person name="Salva-Serra F."/>
            <person name="Thorell K."/>
            <person name="Gonzales-Siles L."/>
            <person name="Karlsson R."/>
            <person name="Boulund F."/>
            <person name="Engstrand L."/>
            <person name="Kristiansson E."/>
            <person name="Moore E."/>
        </authorList>
    </citation>
    <scope>NUCLEOTIDE SEQUENCE [LARGE SCALE GENOMIC DNA]</scope>
    <source>
        <strain evidence="9 10">CCUG 31170</strain>
    </source>
</reference>
<evidence type="ECO:0000256" key="6">
    <source>
        <dbReference type="ARBA" id="ARBA00023239"/>
    </source>
</evidence>
<dbReference type="CDD" id="cd05246">
    <property type="entry name" value="dTDP_GD_SDR_e"/>
    <property type="match status" value="1"/>
</dbReference>
<gene>
    <name evidence="9" type="ORF">B0188_00860</name>
</gene>
<dbReference type="InterPro" id="IPR005888">
    <property type="entry name" value="dTDP_Gluc_deHydtase"/>
</dbReference>
<dbReference type="AlphaFoldDB" id="A0A1T0BBZ9"/>
<dbReference type="OrthoDB" id="9803010at2"/>
<evidence type="ECO:0000256" key="4">
    <source>
        <dbReference type="ARBA" id="ARBA00011990"/>
    </source>
</evidence>
<evidence type="ECO:0000256" key="3">
    <source>
        <dbReference type="ARBA" id="ARBA00008178"/>
    </source>
</evidence>
<dbReference type="Gene3D" id="3.40.50.720">
    <property type="entry name" value="NAD(P)-binding Rossmann-like Domain"/>
    <property type="match status" value="1"/>
</dbReference>
<proteinExistence type="inferred from homology"/>
<sequence>MKILVTGGAGFIGSALIRFLITETEHQVLNLDKLTYAANPAALHSVEHHPRYDFQQLDICDAVALEQVFARYQPDWVMHLAAESHVDRSICGADAFVQTNVVGTYQLLEASRRYWSQLSPEQQKTFRFLHISTDEVYGDLMPQQAPFSEQHTYRPSSPYSASKAASDHFVQAWHRTYGLPTLISHSSNNYGPYQHREKLIPFMLSQALQGKSLPLYGNGLQIRDWLFVEDHVRALYLLLRKGKVGETYNIGGHCEQTNLALVHLLCQRLDSLKAENKLNKFAQRLDHIQHFSQLIEFVQDRPGHDFRYAVDGRKIQALGWQATKRFEQGLNQTIDWYVEHFTESLK</sequence>
<comment type="caution">
    <text evidence="9">The sequence shown here is derived from an EMBL/GenBank/DDBJ whole genome shotgun (WGS) entry which is preliminary data.</text>
</comment>
<dbReference type="EC" id="4.2.1.46" evidence="4 7"/>
<evidence type="ECO:0000256" key="2">
    <source>
        <dbReference type="ARBA" id="ARBA00001911"/>
    </source>
</evidence>
<dbReference type="STRING" id="123822.B0188_00860"/>